<dbReference type="RefSeq" id="WP_046909271.1">
    <property type="nucleotide sequence ID" value="NZ_BAAAXG010000009.1"/>
</dbReference>
<gene>
    <name evidence="2" type="ORF">VO63_20250</name>
</gene>
<protein>
    <submittedName>
        <fullName evidence="2">Uncharacterized protein</fullName>
    </submittedName>
</protein>
<dbReference type="AlphaFoldDB" id="A0A2P2GMM9"/>
<organism evidence="2 3">
    <name type="scientific">Streptomyces showdoensis</name>
    <dbReference type="NCBI Taxonomy" id="68268"/>
    <lineage>
        <taxon>Bacteria</taxon>
        <taxon>Bacillati</taxon>
        <taxon>Actinomycetota</taxon>
        <taxon>Actinomycetes</taxon>
        <taxon>Kitasatosporales</taxon>
        <taxon>Streptomycetaceae</taxon>
        <taxon>Streptomyces</taxon>
    </lineage>
</organism>
<name>A0A2P2GMM9_STREW</name>
<dbReference type="Proteomes" id="UP000265325">
    <property type="component" value="Unassembled WGS sequence"/>
</dbReference>
<keyword evidence="3" id="KW-1185">Reference proteome</keyword>
<proteinExistence type="predicted"/>
<accession>A0A2P2GMM9</accession>
<feature type="region of interest" description="Disordered" evidence="1">
    <location>
        <begin position="81"/>
        <end position="101"/>
    </location>
</feature>
<comment type="caution">
    <text evidence="2">The sequence shown here is derived from an EMBL/GenBank/DDBJ whole genome shotgun (WGS) entry which is preliminary data.</text>
</comment>
<reference evidence="2 3" key="1">
    <citation type="submission" date="2015-05" db="EMBL/GenBank/DDBJ databases">
        <title>Draft Genome assembly of Streptomyces showdoensis.</title>
        <authorList>
            <person name="Thapa K.K."/>
            <person name="Metsa-Ketela M."/>
        </authorList>
    </citation>
    <scope>NUCLEOTIDE SEQUENCE [LARGE SCALE GENOMIC DNA]</scope>
    <source>
        <strain evidence="2 3">ATCC 15227</strain>
    </source>
</reference>
<sequence length="101" mass="10762">MSQYLNALLTLVDEAEHRPLRAEEAGVLRDQLRSLEANRRQVSGLLASLQSARQEVELLAKVAGPLIGGGGEDALRAVLAAARPDPARRQGGAARRSTGRP</sequence>
<evidence type="ECO:0000313" key="3">
    <source>
        <dbReference type="Proteomes" id="UP000265325"/>
    </source>
</evidence>
<evidence type="ECO:0000313" key="2">
    <source>
        <dbReference type="EMBL" id="KKZ72109.1"/>
    </source>
</evidence>
<dbReference type="EMBL" id="LAQS01000030">
    <property type="protein sequence ID" value="KKZ72109.1"/>
    <property type="molecule type" value="Genomic_DNA"/>
</dbReference>
<evidence type="ECO:0000256" key="1">
    <source>
        <dbReference type="SAM" id="MobiDB-lite"/>
    </source>
</evidence>